<evidence type="ECO:0000259" key="7">
    <source>
        <dbReference type="Pfam" id="PF00892"/>
    </source>
</evidence>
<dbReference type="InterPro" id="IPR037185">
    <property type="entry name" value="EmrE-like"/>
</dbReference>
<dbReference type="AlphaFoldDB" id="A0AAP0GC93"/>
<comment type="similarity">
    <text evidence="2 6">Belongs to the drug/metabolite transporter (DMT) superfamily. Plant drug/metabolite exporter (P-DME) (TC 2.A.7.4) family.</text>
</comment>
<feature type="transmembrane region" description="Helical" evidence="6">
    <location>
        <begin position="128"/>
        <end position="146"/>
    </location>
</feature>
<dbReference type="GO" id="GO:0016020">
    <property type="term" value="C:membrane"/>
    <property type="evidence" value="ECO:0007669"/>
    <property type="project" value="UniProtKB-SubCell"/>
</dbReference>
<dbReference type="Proteomes" id="UP001418222">
    <property type="component" value="Unassembled WGS sequence"/>
</dbReference>
<dbReference type="InterPro" id="IPR000620">
    <property type="entry name" value="EamA_dom"/>
</dbReference>
<feature type="transmembrane region" description="Helical" evidence="6">
    <location>
        <begin position="32"/>
        <end position="53"/>
    </location>
</feature>
<dbReference type="SUPFAM" id="SSF103481">
    <property type="entry name" value="Multidrug resistance efflux transporter EmrE"/>
    <property type="match status" value="2"/>
</dbReference>
<evidence type="ECO:0000256" key="6">
    <source>
        <dbReference type="RuleBase" id="RU363077"/>
    </source>
</evidence>
<name>A0AAP0GC93_9ASPA</name>
<feature type="transmembrane region" description="Helical" evidence="6">
    <location>
        <begin position="95"/>
        <end position="116"/>
    </location>
</feature>
<evidence type="ECO:0000256" key="3">
    <source>
        <dbReference type="ARBA" id="ARBA00022692"/>
    </source>
</evidence>
<reference evidence="8 9" key="1">
    <citation type="journal article" date="2022" name="Nat. Plants">
        <title>Genomes of leafy and leafless Platanthera orchids illuminate the evolution of mycoheterotrophy.</title>
        <authorList>
            <person name="Li M.H."/>
            <person name="Liu K.W."/>
            <person name="Li Z."/>
            <person name="Lu H.C."/>
            <person name="Ye Q.L."/>
            <person name="Zhang D."/>
            <person name="Wang J.Y."/>
            <person name="Li Y.F."/>
            <person name="Zhong Z.M."/>
            <person name="Liu X."/>
            <person name="Yu X."/>
            <person name="Liu D.K."/>
            <person name="Tu X.D."/>
            <person name="Liu B."/>
            <person name="Hao Y."/>
            <person name="Liao X.Y."/>
            <person name="Jiang Y.T."/>
            <person name="Sun W.H."/>
            <person name="Chen J."/>
            <person name="Chen Y.Q."/>
            <person name="Ai Y."/>
            <person name="Zhai J.W."/>
            <person name="Wu S.S."/>
            <person name="Zhou Z."/>
            <person name="Hsiao Y.Y."/>
            <person name="Wu W.L."/>
            <person name="Chen Y.Y."/>
            <person name="Lin Y.F."/>
            <person name="Hsu J.L."/>
            <person name="Li C.Y."/>
            <person name="Wang Z.W."/>
            <person name="Zhao X."/>
            <person name="Zhong W.Y."/>
            <person name="Ma X.K."/>
            <person name="Ma L."/>
            <person name="Huang J."/>
            <person name="Chen G.Z."/>
            <person name="Huang M.Z."/>
            <person name="Huang L."/>
            <person name="Peng D.H."/>
            <person name="Luo Y.B."/>
            <person name="Zou S.Q."/>
            <person name="Chen S.P."/>
            <person name="Lan S."/>
            <person name="Tsai W.C."/>
            <person name="Van de Peer Y."/>
            <person name="Liu Z.J."/>
        </authorList>
    </citation>
    <scope>NUCLEOTIDE SEQUENCE [LARGE SCALE GENOMIC DNA]</scope>
    <source>
        <strain evidence="8">Lor287</strain>
    </source>
</reference>
<feature type="transmembrane region" description="Helical" evidence="6">
    <location>
        <begin position="242"/>
        <end position="263"/>
    </location>
</feature>
<comment type="caution">
    <text evidence="8">The sequence shown here is derived from an EMBL/GenBank/DDBJ whole genome shotgun (WGS) entry which is preliminary data.</text>
</comment>
<organism evidence="8 9">
    <name type="scientific">Platanthera zijinensis</name>
    <dbReference type="NCBI Taxonomy" id="2320716"/>
    <lineage>
        <taxon>Eukaryota</taxon>
        <taxon>Viridiplantae</taxon>
        <taxon>Streptophyta</taxon>
        <taxon>Embryophyta</taxon>
        <taxon>Tracheophyta</taxon>
        <taxon>Spermatophyta</taxon>
        <taxon>Magnoliopsida</taxon>
        <taxon>Liliopsida</taxon>
        <taxon>Asparagales</taxon>
        <taxon>Orchidaceae</taxon>
        <taxon>Orchidoideae</taxon>
        <taxon>Orchideae</taxon>
        <taxon>Orchidinae</taxon>
        <taxon>Platanthera</taxon>
    </lineage>
</organism>
<feature type="domain" description="EamA" evidence="7">
    <location>
        <begin position="180"/>
        <end position="318"/>
    </location>
</feature>
<feature type="domain" description="EamA" evidence="7">
    <location>
        <begin position="4"/>
        <end position="143"/>
    </location>
</feature>
<gene>
    <name evidence="8" type="ORF">KSP39_PZI003091</name>
</gene>
<evidence type="ECO:0000313" key="9">
    <source>
        <dbReference type="Proteomes" id="UP001418222"/>
    </source>
</evidence>
<dbReference type="Pfam" id="PF00892">
    <property type="entry name" value="EamA"/>
    <property type="match status" value="2"/>
</dbReference>
<feature type="transmembrane region" description="Helical" evidence="6">
    <location>
        <begin position="275"/>
        <end position="295"/>
    </location>
</feature>
<keyword evidence="4 6" id="KW-1133">Transmembrane helix</keyword>
<accession>A0AAP0GC93</accession>
<evidence type="ECO:0000256" key="2">
    <source>
        <dbReference type="ARBA" id="ARBA00007635"/>
    </source>
</evidence>
<evidence type="ECO:0000256" key="5">
    <source>
        <dbReference type="ARBA" id="ARBA00023136"/>
    </source>
</evidence>
<sequence>MKPYAAMVLLQFGYASTTVAAAATLKQGMNHFVLVVYRNAVAAAVLAPFAFCFERKTKAKLTRATFLKIVGIAIMEPVIDQNFCYVGTKMTSASFASSFYNILPAVTFIMALLLRMEKLNLRKRHSQAKVAGAAVTAAGAFLMIVYKGPVVNFLWSMRRAHEDSQGVGVDHEEGTNLLGGALMLFISTMAWSSFLILQSKTLESYPAELSLSVWICCMGVMLNAIIALVVEHGSLQPWSIGWDMRLFTVVFTGIICSGVSYYVQGMVMKKRGPVFVTAFNPLSMIMTSVMGHIILSEEITLGRIFGAICIVAGLYSLVWGKSNEHQRSMNEGAATNKGEPELPIVGSKQVITGELVNE</sequence>
<comment type="subcellular location">
    <subcellularLocation>
        <location evidence="1 6">Membrane</location>
        <topology evidence="1 6">Multi-pass membrane protein</topology>
    </subcellularLocation>
</comment>
<dbReference type="InterPro" id="IPR030184">
    <property type="entry name" value="WAT1-related"/>
</dbReference>
<evidence type="ECO:0000313" key="8">
    <source>
        <dbReference type="EMBL" id="KAK8951220.1"/>
    </source>
</evidence>
<feature type="transmembrane region" description="Helical" evidence="6">
    <location>
        <begin position="177"/>
        <end position="197"/>
    </location>
</feature>
<dbReference type="PANTHER" id="PTHR31218">
    <property type="entry name" value="WAT1-RELATED PROTEIN"/>
    <property type="match status" value="1"/>
</dbReference>
<feature type="transmembrane region" description="Helical" evidence="6">
    <location>
        <begin position="209"/>
        <end position="230"/>
    </location>
</feature>
<keyword evidence="5 6" id="KW-0472">Membrane</keyword>
<evidence type="ECO:0000256" key="4">
    <source>
        <dbReference type="ARBA" id="ARBA00022989"/>
    </source>
</evidence>
<feature type="transmembrane region" description="Helical" evidence="6">
    <location>
        <begin position="65"/>
        <end position="83"/>
    </location>
</feature>
<keyword evidence="9" id="KW-1185">Reference proteome</keyword>
<dbReference type="EMBL" id="JBBWWQ010000003">
    <property type="protein sequence ID" value="KAK8951220.1"/>
    <property type="molecule type" value="Genomic_DNA"/>
</dbReference>
<feature type="transmembrane region" description="Helical" evidence="6">
    <location>
        <begin position="301"/>
        <end position="320"/>
    </location>
</feature>
<dbReference type="GO" id="GO:0022857">
    <property type="term" value="F:transmembrane transporter activity"/>
    <property type="evidence" value="ECO:0007669"/>
    <property type="project" value="InterPro"/>
</dbReference>
<proteinExistence type="inferred from homology"/>
<protein>
    <recommendedName>
        <fullName evidence="6">WAT1-related protein</fullName>
    </recommendedName>
</protein>
<keyword evidence="3 6" id="KW-0812">Transmembrane</keyword>
<dbReference type="Gene3D" id="1.10.3730.20">
    <property type="match status" value="1"/>
</dbReference>
<evidence type="ECO:0000256" key="1">
    <source>
        <dbReference type="ARBA" id="ARBA00004141"/>
    </source>
</evidence>